<dbReference type="Pfam" id="PF07258">
    <property type="entry name" value="COMM_domain"/>
    <property type="match status" value="1"/>
</dbReference>
<dbReference type="AlphaFoldDB" id="A0AA35WDP1"/>
<dbReference type="Pfam" id="PF17221">
    <property type="entry name" value="COMMD1_N"/>
    <property type="match status" value="1"/>
</dbReference>
<accession>A0AA35WDP1</accession>
<dbReference type="InterPro" id="IPR017920">
    <property type="entry name" value="COMM"/>
</dbReference>
<proteinExistence type="inferred from homology"/>
<dbReference type="EMBL" id="CASHTH010001259">
    <property type="protein sequence ID" value="CAI8013436.1"/>
    <property type="molecule type" value="Genomic_DNA"/>
</dbReference>
<comment type="similarity">
    <text evidence="2">Belongs to the COMM domain-containing protein 1 family.</text>
</comment>
<dbReference type="GO" id="GO:0005768">
    <property type="term" value="C:endosome"/>
    <property type="evidence" value="ECO:0007669"/>
    <property type="project" value="TreeGrafter"/>
</dbReference>
<dbReference type="InterPro" id="IPR037351">
    <property type="entry name" value="Murr1"/>
</dbReference>
<dbReference type="GO" id="GO:0032434">
    <property type="term" value="P:regulation of proteasomal ubiquitin-dependent protein catabolic process"/>
    <property type="evidence" value="ECO:0007669"/>
    <property type="project" value="TreeGrafter"/>
</dbReference>
<dbReference type="PROSITE" id="PS51269">
    <property type="entry name" value="COMM"/>
    <property type="match status" value="1"/>
</dbReference>
<dbReference type="PANTHER" id="PTHR21199:SF1">
    <property type="entry name" value="COMM DOMAIN-CONTAINING PROTEIN 1"/>
    <property type="match status" value="1"/>
</dbReference>
<evidence type="ECO:0000313" key="4">
    <source>
        <dbReference type="EMBL" id="CAI8013436.1"/>
    </source>
</evidence>
<sequence>MTQSAWGCGRGRGTTPAKMADTTAVVDKALLGFLNGICKRQFFGEEDISDEFLREDVLGGMAEEEYAALLKRYASILNSLASTDMDFNQLSAFLQSQMKKRQVNQTLRFVTIELRNHYVIQGALTESEAATVTRFWKSQKTKVHEQLVKKSVWGDRLKQVSWRVDVKTKSRHIDQINTPTGIIELQLGKEDSEKPEEVVRFEVDERKLGELLSQIQDIEQALQTHSQS</sequence>
<dbReference type="InterPro" id="IPR033776">
    <property type="entry name" value="COMMD1_N"/>
</dbReference>
<feature type="domain" description="COMM" evidence="3">
    <location>
        <begin position="156"/>
        <end position="226"/>
    </location>
</feature>
<evidence type="ECO:0000256" key="1">
    <source>
        <dbReference type="ARBA" id="ARBA00016551"/>
    </source>
</evidence>
<dbReference type="GO" id="GO:1902306">
    <property type="term" value="P:negative regulation of sodium ion transmembrane transport"/>
    <property type="evidence" value="ECO:0007669"/>
    <property type="project" value="TreeGrafter"/>
</dbReference>
<organism evidence="4 5">
    <name type="scientific">Geodia barretti</name>
    <name type="common">Barrett's horny sponge</name>
    <dbReference type="NCBI Taxonomy" id="519541"/>
    <lineage>
        <taxon>Eukaryota</taxon>
        <taxon>Metazoa</taxon>
        <taxon>Porifera</taxon>
        <taxon>Demospongiae</taxon>
        <taxon>Heteroscleromorpha</taxon>
        <taxon>Tetractinellida</taxon>
        <taxon>Astrophorina</taxon>
        <taxon>Geodiidae</taxon>
        <taxon>Geodia</taxon>
    </lineage>
</organism>
<protein>
    <recommendedName>
        <fullName evidence="1">COMM domain-containing protein 1</fullName>
    </recommendedName>
</protein>
<evidence type="ECO:0000313" key="5">
    <source>
        <dbReference type="Proteomes" id="UP001174909"/>
    </source>
</evidence>
<dbReference type="GO" id="GO:0031398">
    <property type="term" value="P:positive regulation of protein ubiquitination"/>
    <property type="evidence" value="ECO:0007669"/>
    <property type="project" value="TreeGrafter"/>
</dbReference>
<dbReference type="Proteomes" id="UP001174909">
    <property type="component" value="Unassembled WGS sequence"/>
</dbReference>
<evidence type="ECO:0000259" key="3">
    <source>
        <dbReference type="PROSITE" id="PS51269"/>
    </source>
</evidence>
<reference evidence="4" key="1">
    <citation type="submission" date="2023-03" db="EMBL/GenBank/DDBJ databases">
        <authorList>
            <person name="Steffen K."/>
            <person name="Cardenas P."/>
        </authorList>
    </citation>
    <scope>NUCLEOTIDE SEQUENCE</scope>
</reference>
<dbReference type="GO" id="GO:2000009">
    <property type="term" value="P:negative regulation of protein localization to cell surface"/>
    <property type="evidence" value="ECO:0007669"/>
    <property type="project" value="TreeGrafter"/>
</dbReference>
<comment type="caution">
    <text evidence="4">The sequence shown here is derived from an EMBL/GenBank/DDBJ whole genome shotgun (WGS) entry which is preliminary data.</text>
</comment>
<name>A0AA35WDP1_GEOBA</name>
<keyword evidence="5" id="KW-1185">Reference proteome</keyword>
<evidence type="ECO:0000256" key="2">
    <source>
        <dbReference type="ARBA" id="ARBA00093455"/>
    </source>
</evidence>
<dbReference type="GO" id="GO:0055070">
    <property type="term" value="P:copper ion homeostasis"/>
    <property type="evidence" value="ECO:0007669"/>
    <property type="project" value="InterPro"/>
</dbReference>
<gene>
    <name evidence="4" type="ORF">GBAR_LOCUS8512</name>
</gene>
<dbReference type="PANTHER" id="PTHR21199">
    <property type="entry name" value="COMM DOMAIN-CONTAINING PROTEIN 1"/>
    <property type="match status" value="1"/>
</dbReference>